<feature type="transmembrane region" description="Helical" evidence="1">
    <location>
        <begin position="249"/>
        <end position="268"/>
    </location>
</feature>
<proteinExistence type="predicted"/>
<reference evidence="2" key="2">
    <citation type="submission" date="2021-08" db="EMBL/GenBank/DDBJ databases">
        <authorList>
            <person name="Dalcin Martins P."/>
        </authorList>
    </citation>
    <scope>NUCLEOTIDE SEQUENCE</scope>
    <source>
        <strain evidence="2">MAG_39</strain>
    </source>
</reference>
<name>A0A953SCP9_9BACT</name>
<gene>
    <name evidence="2" type="ORF">K8I29_16110</name>
</gene>
<keyword evidence="1" id="KW-1133">Transmembrane helix</keyword>
<feature type="transmembrane region" description="Helical" evidence="1">
    <location>
        <begin position="280"/>
        <end position="304"/>
    </location>
</feature>
<dbReference type="EMBL" id="JAIOIV010000127">
    <property type="protein sequence ID" value="MBZ0157720.1"/>
    <property type="molecule type" value="Genomic_DNA"/>
</dbReference>
<accession>A0A953SCP9</accession>
<feature type="transmembrane region" description="Helical" evidence="1">
    <location>
        <begin position="208"/>
        <end position="229"/>
    </location>
</feature>
<protein>
    <submittedName>
        <fullName evidence="2">Uncharacterized protein</fullName>
    </submittedName>
</protein>
<feature type="transmembrane region" description="Helical" evidence="1">
    <location>
        <begin position="21"/>
        <end position="43"/>
    </location>
</feature>
<dbReference type="Proteomes" id="UP000705867">
    <property type="component" value="Unassembled WGS sequence"/>
</dbReference>
<keyword evidence="1" id="KW-0472">Membrane</keyword>
<feature type="transmembrane region" description="Helical" evidence="1">
    <location>
        <begin position="178"/>
        <end position="196"/>
    </location>
</feature>
<evidence type="ECO:0000313" key="3">
    <source>
        <dbReference type="Proteomes" id="UP000705867"/>
    </source>
</evidence>
<dbReference type="AlphaFoldDB" id="A0A953SCP9"/>
<evidence type="ECO:0000256" key="1">
    <source>
        <dbReference type="SAM" id="Phobius"/>
    </source>
</evidence>
<sequence>MLGSDARSAMVDTTLIPNAGSLIRGLPWAIGVFVFSFITWMFWEKFFQNFMSPSYAQMSSVGMGTLGAWTISMHPVFGYWPFGGISSRWVKGILSALFCFLVTAVFFILLGSVFQVNLQTWAFPIIGTVWFFTAALMFVGGNAHMQSIKEPRATTLNIFIIIGATLLVLATITWVPPFWFQYVQTLMVTGGLAYMLRGMKQPGVSFFGWAIAIGLTWITVVVAAALGHWELKAAGSPGWLWNIGQPSLEYQIFFAYACGFNFTFFAITKCWPFSRIRQPWGFWLALFSMLTWSLILTAITVSLFNSYYPDKAAAMWQASIFSWQTVVWGWVWVYSFGAGSQPYLWKGQKTPGTWDDVE</sequence>
<feature type="transmembrane region" description="Helical" evidence="1">
    <location>
        <begin position="55"/>
        <end position="80"/>
    </location>
</feature>
<feature type="transmembrane region" description="Helical" evidence="1">
    <location>
        <begin position="153"/>
        <end position="172"/>
    </location>
</feature>
<feature type="transmembrane region" description="Helical" evidence="1">
    <location>
        <begin position="92"/>
        <end position="115"/>
    </location>
</feature>
<keyword evidence="1" id="KW-0812">Transmembrane</keyword>
<reference evidence="2" key="1">
    <citation type="journal article" date="2021" name="bioRxiv">
        <title>Unraveling nitrogen, sulfur and carbon metabolic pathways and microbial community transcriptional responses to substrate deprivation and toxicity stresses in a bioreactor mimicking anoxic brackish coastal sediment conditions.</title>
        <authorList>
            <person name="Martins P.D."/>
            <person name="Echeveste M.J."/>
            <person name="Arshad A."/>
            <person name="Kurth J."/>
            <person name="Ouboter H."/>
            <person name="Jetten M.S.M."/>
            <person name="Welte C.U."/>
        </authorList>
    </citation>
    <scope>NUCLEOTIDE SEQUENCE</scope>
    <source>
        <strain evidence="2">MAG_39</strain>
    </source>
</reference>
<feature type="transmembrane region" description="Helical" evidence="1">
    <location>
        <begin position="121"/>
        <end position="141"/>
    </location>
</feature>
<organism evidence="2 3">
    <name type="scientific">Candidatus Nitrobium versatile</name>
    <dbReference type="NCBI Taxonomy" id="2884831"/>
    <lineage>
        <taxon>Bacteria</taxon>
        <taxon>Pseudomonadati</taxon>
        <taxon>Nitrospirota</taxon>
        <taxon>Nitrospiria</taxon>
        <taxon>Nitrospirales</taxon>
        <taxon>Nitrospiraceae</taxon>
        <taxon>Candidatus Nitrobium</taxon>
    </lineage>
</organism>
<evidence type="ECO:0000313" key="2">
    <source>
        <dbReference type="EMBL" id="MBZ0157720.1"/>
    </source>
</evidence>
<comment type="caution">
    <text evidence="2">The sequence shown here is derived from an EMBL/GenBank/DDBJ whole genome shotgun (WGS) entry which is preliminary data.</text>
</comment>
<feature type="transmembrane region" description="Helical" evidence="1">
    <location>
        <begin position="316"/>
        <end position="336"/>
    </location>
</feature>